<feature type="transmembrane region" description="Helical" evidence="7">
    <location>
        <begin position="113"/>
        <end position="133"/>
    </location>
</feature>
<sequence>MIAAFNRMLDHPDLGKFILRLAFGGMMLPHGIHKIIHGIDNIIAMVVAHGLPASVGYGVYVGEVAMPILLILGILVRPAALIFCFTMIFAWLITKPELVFTMDKVGGWGVEVMAVFFFAGLAIALLGCGRISIMKNPNWR</sequence>
<name>A0A4V2Q338_9GAMM</name>
<organism evidence="8 9">
    <name type="scientific">Sodalis ligni</name>
    <dbReference type="NCBI Taxonomy" id="2697027"/>
    <lineage>
        <taxon>Bacteria</taxon>
        <taxon>Pseudomonadati</taxon>
        <taxon>Pseudomonadota</taxon>
        <taxon>Gammaproteobacteria</taxon>
        <taxon>Enterobacterales</taxon>
        <taxon>Bruguierivoracaceae</taxon>
        <taxon>Sodalis</taxon>
    </lineage>
</organism>
<comment type="caution">
    <text evidence="8">The sequence shown here is derived from an EMBL/GenBank/DDBJ whole genome shotgun (WGS) entry which is preliminary data.</text>
</comment>
<dbReference type="PANTHER" id="PTHR33452:SF1">
    <property type="entry name" value="INNER MEMBRANE PROTEIN YPHA-RELATED"/>
    <property type="match status" value="1"/>
</dbReference>
<proteinExistence type="inferred from homology"/>
<dbReference type="InterPro" id="IPR051907">
    <property type="entry name" value="DoxX-like_oxidoreductase"/>
</dbReference>
<dbReference type="EMBL" id="SJOI01000001">
    <property type="protein sequence ID" value="TCL05218.1"/>
    <property type="molecule type" value="Genomic_DNA"/>
</dbReference>
<accession>A0A4V2Q338</accession>
<reference evidence="8 9" key="1">
    <citation type="submission" date="2019-02" db="EMBL/GenBank/DDBJ databases">
        <title>Investigation of anaerobic lignin degradation for improved lignocellulosic biofuels.</title>
        <authorList>
            <person name="Deangelis K."/>
        </authorList>
    </citation>
    <scope>NUCLEOTIDE SEQUENCE [LARGE SCALE GENOMIC DNA]</scope>
    <source>
        <strain evidence="8 9">159R</strain>
    </source>
</reference>
<evidence type="ECO:0000256" key="1">
    <source>
        <dbReference type="ARBA" id="ARBA00004651"/>
    </source>
</evidence>
<evidence type="ECO:0000256" key="7">
    <source>
        <dbReference type="SAM" id="Phobius"/>
    </source>
</evidence>
<dbReference type="OrthoDB" id="280866at2"/>
<gene>
    <name evidence="8" type="ORF">EZJ58_3392</name>
</gene>
<dbReference type="GO" id="GO:0005886">
    <property type="term" value="C:plasma membrane"/>
    <property type="evidence" value="ECO:0007669"/>
    <property type="project" value="UniProtKB-SubCell"/>
</dbReference>
<evidence type="ECO:0000256" key="4">
    <source>
        <dbReference type="ARBA" id="ARBA00022692"/>
    </source>
</evidence>
<protein>
    <submittedName>
        <fullName evidence="8">Putative oxidoreductase</fullName>
    </submittedName>
</protein>
<dbReference type="InterPro" id="IPR032808">
    <property type="entry name" value="DoxX"/>
</dbReference>
<keyword evidence="9" id="KW-1185">Reference proteome</keyword>
<evidence type="ECO:0000256" key="5">
    <source>
        <dbReference type="ARBA" id="ARBA00022989"/>
    </source>
</evidence>
<dbReference type="RefSeq" id="WP_132923943.1">
    <property type="nucleotide sequence ID" value="NZ_CP075169.1"/>
</dbReference>
<evidence type="ECO:0000256" key="2">
    <source>
        <dbReference type="ARBA" id="ARBA00006679"/>
    </source>
</evidence>
<feature type="transmembrane region" description="Helical" evidence="7">
    <location>
        <begin position="68"/>
        <end position="93"/>
    </location>
</feature>
<evidence type="ECO:0000256" key="3">
    <source>
        <dbReference type="ARBA" id="ARBA00022475"/>
    </source>
</evidence>
<evidence type="ECO:0000313" key="9">
    <source>
        <dbReference type="Proteomes" id="UP000294555"/>
    </source>
</evidence>
<evidence type="ECO:0000313" key="8">
    <source>
        <dbReference type="EMBL" id="TCL05218.1"/>
    </source>
</evidence>
<dbReference type="Pfam" id="PF07681">
    <property type="entry name" value="DoxX"/>
    <property type="match status" value="1"/>
</dbReference>
<keyword evidence="5 7" id="KW-1133">Transmembrane helix</keyword>
<comment type="similarity">
    <text evidence="2">Belongs to the DoxX family.</text>
</comment>
<keyword evidence="3" id="KW-1003">Cell membrane</keyword>
<feature type="transmembrane region" description="Helical" evidence="7">
    <location>
        <begin position="42"/>
        <end position="61"/>
    </location>
</feature>
<dbReference type="AlphaFoldDB" id="A0A4V2Q338"/>
<dbReference type="PANTHER" id="PTHR33452">
    <property type="entry name" value="OXIDOREDUCTASE CATD-RELATED"/>
    <property type="match status" value="1"/>
</dbReference>
<keyword evidence="4 7" id="KW-0812">Transmembrane</keyword>
<comment type="subcellular location">
    <subcellularLocation>
        <location evidence="1">Cell membrane</location>
        <topology evidence="1">Multi-pass membrane protein</topology>
    </subcellularLocation>
</comment>
<evidence type="ECO:0000256" key="6">
    <source>
        <dbReference type="ARBA" id="ARBA00023136"/>
    </source>
</evidence>
<dbReference type="Proteomes" id="UP000294555">
    <property type="component" value="Unassembled WGS sequence"/>
</dbReference>
<keyword evidence="6 7" id="KW-0472">Membrane</keyword>